<keyword evidence="1" id="KW-1133">Transmembrane helix</keyword>
<dbReference type="InterPro" id="IPR040346">
    <property type="entry name" value="GEX1/Brambleberry"/>
</dbReference>
<evidence type="ECO:0000313" key="3">
    <source>
        <dbReference type="Ensembl" id="ENSXETP00000085185"/>
    </source>
</evidence>
<dbReference type="PANTHER" id="PTHR33538:SF1">
    <property type="entry name" value="PROTEIN BRAMBLEBERRY"/>
    <property type="match status" value="1"/>
</dbReference>
<reference evidence="3" key="2">
    <citation type="submission" date="2020-05" db="UniProtKB">
        <authorList>
            <consortium name="Ensembl"/>
        </authorList>
    </citation>
    <scope>IDENTIFICATION</scope>
</reference>
<feature type="transmembrane region" description="Helical" evidence="1">
    <location>
        <begin position="398"/>
        <end position="414"/>
    </location>
</feature>
<gene>
    <name evidence="3" type="primary">XB5759208</name>
</gene>
<accession>A0A6I8RIK1</accession>
<feature type="transmembrane region" description="Helical" evidence="1">
    <location>
        <begin position="363"/>
        <end position="391"/>
    </location>
</feature>
<dbReference type="AlphaFoldDB" id="A0A6I8RIK1"/>
<evidence type="ECO:0000256" key="1">
    <source>
        <dbReference type="SAM" id="Phobius"/>
    </source>
</evidence>
<keyword evidence="1" id="KW-0472">Membrane</keyword>
<proteinExistence type="predicted"/>
<dbReference type="GeneTree" id="ENSGT00740000115898"/>
<dbReference type="Bgee" id="ENSXETG00000036514">
    <property type="expression patterns" value="Expressed in 2-cell stage embryo and 10 other cell types or tissues"/>
</dbReference>
<protein>
    <submittedName>
        <fullName evidence="3">Protein brambleberry-like</fullName>
    </submittedName>
</protein>
<keyword evidence="2" id="KW-0732">Signal</keyword>
<feature type="transmembrane region" description="Helical" evidence="1">
    <location>
        <begin position="426"/>
        <end position="449"/>
    </location>
</feature>
<feature type="signal peptide" evidence="2">
    <location>
        <begin position="1"/>
        <end position="24"/>
    </location>
</feature>
<keyword evidence="1" id="KW-0812">Transmembrane</keyword>
<organism evidence="3">
    <name type="scientific">Xenopus tropicalis</name>
    <name type="common">Western clawed frog</name>
    <name type="synonym">Silurana tropicalis</name>
    <dbReference type="NCBI Taxonomy" id="8364"/>
    <lineage>
        <taxon>Eukaryota</taxon>
        <taxon>Metazoa</taxon>
        <taxon>Chordata</taxon>
        <taxon>Craniata</taxon>
        <taxon>Vertebrata</taxon>
        <taxon>Euteleostomi</taxon>
        <taxon>Amphibia</taxon>
        <taxon>Batrachia</taxon>
        <taxon>Anura</taxon>
        <taxon>Pipoidea</taxon>
        <taxon>Pipidae</taxon>
        <taxon>Xenopodinae</taxon>
        <taxon>Xenopus</taxon>
        <taxon>Silurana</taxon>
    </lineage>
</organism>
<dbReference type="PANTHER" id="PTHR33538">
    <property type="entry name" value="PROTEIN GAMETE EXPRESSED 1"/>
    <property type="match status" value="1"/>
</dbReference>
<dbReference type="InParanoid" id="A0A6I8RIK1"/>
<reference evidence="3" key="1">
    <citation type="journal article" date="2010" name="Science">
        <title>The genome of the Western clawed frog Xenopus tropicalis.</title>
        <authorList>
            <person name="Hellsten U."/>
            <person name="Harland R.M."/>
            <person name="Gilchrist M.J."/>
            <person name="Hendrix D."/>
            <person name="Jurka J."/>
            <person name="Kapitonov V."/>
            <person name="Ovcharenko I."/>
            <person name="Putnam N.H."/>
            <person name="Shu S."/>
            <person name="Taher L."/>
            <person name="Blitz I.L."/>
            <person name="Blumberg B."/>
            <person name="Dichmann D.S."/>
            <person name="Dubchak I."/>
            <person name="Amaya E."/>
            <person name="Detter J.C."/>
            <person name="Fletcher R."/>
            <person name="Gerhard D.S."/>
            <person name="Goodstein D."/>
            <person name="Graves T."/>
            <person name="Grigoriev I.V."/>
            <person name="Grimwood J."/>
            <person name="Kawashima T."/>
            <person name="Lindquist E."/>
            <person name="Lucas S.M."/>
            <person name="Mead P.E."/>
            <person name="Mitros T."/>
            <person name="Ogino H."/>
            <person name="Ohta Y."/>
            <person name="Poliakov A.V."/>
            <person name="Pollet N."/>
            <person name="Robert J."/>
            <person name="Salamov A."/>
            <person name="Sater A.K."/>
            <person name="Schmutz J."/>
            <person name="Terry A."/>
            <person name="Vize P.D."/>
            <person name="Warren W.C."/>
            <person name="Wells D."/>
            <person name="Wills A."/>
            <person name="Wilson R.K."/>
            <person name="Zimmerman L.B."/>
            <person name="Zorn A.M."/>
            <person name="Grainger R."/>
            <person name="Grammer T."/>
            <person name="Khokha M.K."/>
            <person name="Richardson P.M."/>
            <person name="Rokhsar D.S."/>
        </authorList>
    </citation>
    <scope>NUCLEOTIDE SEQUENCE [LARGE SCALE GENOMIC DNA]</scope>
    <source>
        <strain evidence="3">Nigerian</strain>
    </source>
</reference>
<feature type="chain" id="PRO_5030155669" evidence="2">
    <location>
        <begin position="25"/>
        <end position="647"/>
    </location>
</feature>
<dbReference type="Ensembl" id="ENSXETT00000091742">
    <property type="protein sequence ID" value="ENSXETP00000085185"/>
    <property type="gene ID" value="ENSXETG00000036514"/>
</dbReference>
<sequence>MPGAQIRWTLFFLTFMSLAGPSLAFFGWFTRKASPSRGSSEPTAPADPKSLPSAPFEMTTADEKFLAEAKHLELSPLDSCHFKVVSQLQASCTDMSEEEIAKLGVSLFNCQAEVEGRPTFPCTEDMTLAECTKPMDPDTWNAYHIVSNRARSVCYATRQLHFRRRTELTVNTLVSTAMSQLEAMKLLKDGQEELKELTSESLQKVVSSQNELLGQQELLQNNQEKMENSINGNLEMLAEEKALIASGHHLVAQLIEGITKKMENVSSQLVEQDTELQEGHRAILADLTEVRSRSQAVYNKIVTCLSAESDLALFLSYQNQTSQYYDVLMEKLHRMNQSLGTVLYAMEHMHRSVEQRLGYIQGFIGWAGMNLSAIYTCVLHGAYFLVLALLMTFLQTRGFSRAVLLLLVLLNALSELNHRLSLGFRSLTVLLVCVVIANWMLVNFIRGLVKFRSRRKHKALPPPHIGAVSESCKAGGKGYCSSTPERACDLTLLKEELRELEEKDLHDSSLLENESLLKDDSIVASSAPMNWKAQQSLMKTPNHSSPAMKLRRLSVSRSVRGSETPAKQGALDKVPQRHLGAVFDALSSSKSYSPNSSMCSNASVSSMSPRQFCQATTKAGQPCRNKASGGHEFCRVHANGQASYIAL</sequence>
<evidence type="ECO:0000256" key="2">
    <source>
        <dbReference type="SAM" id="SignalP"/>
    </source>
</evidence>
<name>A0A6I8RIK1_XENTR</name>